<dbReference type="EMBL" id="JANCPR020000078">
    <property type="protein sequence ID" value="MDJ1138224.1"/>
    <property type="molecule type" value="Genomic_DNA"/>
</dbReference>
<feature type="transmembrane region" description="Helical" evidence="8">
    <location>
        <begin position="578"/>
        <end position="599"/>
    </location>
</feature>
<feature type="compositionally biased region" description="Low complexity" evidence="7">
    <location>
        <begin position="344"/>
        <end position="356"/>
    </location>
</feature>
<dbReference type="Proteomes" id="UP001214441">
    <property type="component" value="Unassembled WGS sequence"/>
</dbReference>
<feature type="transmembrane region" description="Helical" evidence="8">
    <location>
        <begin position="611"/>
        <end position="630"/>
    </location>
</feature>
<proteinExistence type="inferred from homology"/>
<dbReference type="PROSITE" id="PS50156">
    <property type="entry name" value="SSD"/>
    <property type="match status" value="1"/>
</dbReference>
<evidence type="ECO:0000256" key="7">
    <source>
        <dbReference type="SAM" id="MobiDB-lite"/>
    </source>
</evidence>
<feature type="region of interest" description="Disordered" evidence="7">
    <location>
        <begin position="340"/>
        <end position="376"/>
    </location>
</feature>
<dbReference type="Gene3D" id="1.20.1640.10">
    <property type="entry name" value="Multidrug efflux transporter AcrB transmembrane domain"/>
    <property type="match status" value="2"/>
</dbReference>
<comment type="caution">
    <text evidence="10">The sequence shown here is derived from an EMBL/GenBank/DDBJ whole genome shotgun (WGS) entry which is preliminary data.</text>
</comment>
<keyword evidence="5 8" id="KW-1133">Transmembrane helix</keyword>
<evidence type="ECO:0000256" key="5">
    <source>
        <dbReference type="ARBA" id="ARBA00022989"/>
    </source>
</evidence>
<comment type="subcellular location">
    <subcellularLocation>
        <location evidence="1">Cell membrane</location>
        <topology evidence="1">Multi-pass membrane protein</topology>
    </subcellularLocation>
</comment>
<protein>
    <submittedName>
        <fullName evidence="10">MMPL family transporter</fullName>
    </submittedName>
</protein>
<feature type="transmembrane region" description="Helical" evidence="8">
    <location>
        <begin position="547"/>
        <end position="566"/>
    </location>
</feature>
<feature type="transmembrane region" description="Helical" evidence="8">
    <location>
        <begin position="207"/>
        <end position="225"/>
    </location>
</feature>
<dbReference type="InterPro" id="IPR000731">
    <property type="entry name" value="SSD"/>
</dbReference>
<keyword evidence="3" id="KW-1003">Cell membrane</keyword>
<feature type="compositionally biased region" description="Basic and acidic residues" evidence="7">
    <location>
        <begin position="753"/>
        <end position="767"/>
    </location>
</feature>
<accession>A0ABT7AA67</accession>
<feature type="transmembrane region" description="Helical" evidence="8">
    <location>
        <begin position="391"/>
        <end position="411"/>
    </location>
</feature>
<keyword evidence="11" id="KW-1185">Reference proteome</keyword>
<feature type="transmembrane region" description="Helical" evidence="8">
    <location>
        <begin position="687"/>
        <end position="715"/>
    </location>
</feature>
<dbReference type="InterPro" id="IPR050545">
    <property type="entry name" value="Mycobact_MmpL"/>
</dbReference>
<dbReference type="RefSeq" id="WP_274044780.1">
    <property type="nucleotide sequence ID" value="NZ_JANCPR020000078.1"/>
</dbReference>
<dbReference type="PANTHER" id="PTHR33406:SF11">
    <property type="entry name" value="MEMBRANE PROTEIN SCO6666-RELATED"/>
    <property type="match status" value="1"/>
</dbReference>
<keyword evidence="4 8" id="KW-0812">Transmembrane</keyword>
<evidence type="ECO:0000313" key="11">
    <source>
        <dbReference type="Proteomes" id="UP001214441"/>
    </source>
</evidence>
<sequence>MATYLYKLGRLAFRRRGVIALLWVALLAIAGAGAAMAPAAANTSFSIPGTEAQKAFDLLEERFPGAKADGATARVVFKAPEGEKITEPEHKTEIQQVVADLKSGSDQVAQAADPFAAKAVSKDGTTAYVSVSYDVSSMELTDATREALEKTGEEARDAGLTVEIGGDALMTIPETGMGEVIGVVIAAVVLVVTFGSLVAAGLPLLTALIGVGIGVSTITALASVMDLGSTTSILAMMIGLAVGIDYALFVVSRYRAELAEGREREDAAGRAVGTAGSAVVFAGLTVVIALVGLAVVNIPMLTKMGVAAAGTVAIAVLVALTLIPALLGFAGKRVVARKARKPRTGGASSGADAGTGADTGTGTGTGADTEGAAPKDSAGTRWARLVQRRPVAVLLAGVVGLGIMAVPAASLELGLPDDGSQPTSTTQRKAYDLLSEGFGPGFNGPLMATVDAAGADDPKSAIEHTVREITALDGIATATPPRFNKAGDTAMVSIVPDSKPSSLQTEDLVHSLRDTGAELEPETGASVLVTGATAMNIDVSEKLNDALLPYLALVVGLAFLLLMVVFRSVLVPLKAALGFLLSVVAALGAVVAVFQWGWLGGLFGVEQTGPVMSMMPIFMVGVVFGLAMDYEVFLVTRMREAYVHGESPGEAITTGFRHGARVVTAAAVIMMAVFAGFIGSSEAMVKMIGFGLAIAVFFDAFVVRMALVPAVLALLGKRAWWLPRWLDRALPNVDIEGEKLHAADAALSAQPGERARDDEGERVGSRS</sequence>
<feature type="transmembrane region" description="Helical" evidence="8">
    <location>
        <begin position="180"/>
        <end position="200"/>
    </location>
</feature>
<feature type="transmembrane region" description="Helical" evidence="8">
    <location>
        <begin position="272"/>
        <end position="296"/>
    </location>
</feature>
<evidence type="ECO:0000256" key="2">
    <source>
        <dbReference type="ARBA" id="ARBA00010157"/>
    </source>
</evidence>
<evidence type="ECO:0000256" key="8">
    <source>
        <dbReference type="SAM" id="Phobius"/>
    </source>
</evidence>
<evidence type="ECO:0000256" key="6">
    <source>
        <dbReference type="ARBA" id="ARBA00023136"/>
    </source>
</evidence>
<evidence type="ECO:0000256" key="3">
    <source>
        <dbReference type="ARBA" id="ARBA00022475"/>
    </source>
</evidence>
<feature type="transmembrane region" description="Helical" evidence="8">
    <location>
        <begin position="308"/>
        <end position="331"/>
    </location>
</feature>
<dbReference type="Pfam" id="PF03176">
    <property type="entry name" value="MMPL"/>
    <property type="match status" value="2"/>
</dbReference>
<feature type="domain" description="SSD" evidence="9">
    <location>
        <begin position="197"/>
        <end position="329"/>
    </location>
</feature>
<keyword evidence="6 8" id="KW-0472">Membrane</keyword>
<comment type="similarity">
    <text evidence="2">Belongs to the resistance-nodulation-cell division (RND) (TC 2.A.6) family. MmpL subfamily.</text>
</comment>
<evidence type="ECO:0000256" key="4">
    <source>
        <dbReference type="ARBA" id="ARBA00022692"/>
    </source>
</evidence>
<dbReference type="PANTHER" id="PTHR33406">
    <property type="entry name" value="MEMBRANE PROTEIN MJ1562-RELATED"/>
    <property type="match status" value="1"/>
</dbReference>
<evidence type="ECO:0000256" key="1">
    <source>
        <dbReference type="ARBA" id="ARBA00004651"/>
    </source>
</evidence>
<organism evidence="10 11">
    <name type="scientific">Streptomyces iconiensis</name>
    <dbReference type="NCBI Taxonomy" id="1384038"/>
    <lineage>
        <taxon>Bacteria</taxon>
        <taxon>Bacillati</taxon>
        <taxon>Actinomycetota</taxon>
        <taxon>Actinomycetes</taxon>
        <taxon>Kitasatosporales</taxon>
        <taxon>Streptomycetaceae</taxon>
        <taxon>Streptomyces</taxon>
    </lineage>
</organism>
<dbReference type="SUPFAM" id="SSF82866">
    <property type="entry name" value="Multidrug efflux transporter AcrB transmembrane domain"/>
    <property type="match status" value="2"/>
</dbReference>
<name>A0ABT7AA67_9ACTN</name>
<gene>
    <name evidence="10" type="ORF">NMN56_040970</name>
</gene>
<feature type="region of interest" description="Disordered" evidence="7">
    <location>
        <begin position="744"/>
        <end position="767"/>
    </location>
</feature>
<feature type="transmembrane region" description="Helical" evidence="8">
    <location>
        <begin position="662"/>
        <end position="681"/>
    </location>
</feature>
<evidence type="ECO:0000259" key="9">
    <source>
        <dbReference type="PROSITE" id="PS50156"/>
    </source>
</evidence>
<feature type="transmembrane region" description="Helical" evidence="8">
    <location>
        <begin position="231"/>
        <end position="251"/>
    </location>
</feature>
<evidence type="ECO:0000313" key="10">
    <source>
        <dbReference type="EMBL" id="MDJ1138224.1"/>
    </source>
</evidence>
<dbReference type="InterPro" id="IPR004869">
    <property type="entry name" value="MMPL_dom"/>
</dbReference>
<reference evidence="10 11" key="1">
    <citation type="submission" date="2023-05" db="EMBL/GenBank/DDBJ databases">
        <title>Streptantibioticus silvisoli sp. nov., acidotolerant actinomycetes 1 from pine litter.</title>
        <authorList>
            <person name="Swiecimska M."/>
            <person name="Golinska P."/>
            <person name="Sangal V."/>
            <person name="Wachnowicz B."/>
            <person name="Goodfellow M."/>
        </authorList>
    </citation>
    <scope>NUCLEOTIDE SEQUENCE [LARGE SCALE GENOMIC DNA]</scope>
    <source>
        <strain evidence="10 11">DSM 42109</strain>
    </source>
</reference>